<dbReference type="CDD" id="cd02440">
    <property type="entry name" value="AdoMet_MTases"/>
    <property type="match status" value="1"/>
</dbReference>
<dbReference type="GO" id="GO:0008168">
    <property type="term" value="F:methyltransferase activity"/>
    <property type="evidence" value="ECO:0007669"/>
    <property type="project" value="UniProtKB-KW"/>
</dbReference>
<reference evidence="4 5" key="1">
    <citation type="submission" date="2016-10" db="EMBL/GenBank/DDBJ databases">
        <authorList>
            <person name="de Groot N.N."/>
        </authorList>
    </citation>
    <scope>NUCLEOTIDE SEQUENCE [LARGE SCALE GENOMIC DNA]</scope>
    <source>
        <strain evidence="4 5">DSM 15827</strain>
    </source>
</reference>
<accession>A0A1H9IDH4</accession>
<dbReference type="STRING" id="137733.SAMN05421767_10551"/>
<evidence type="ECO:0000259" key="3">
    <source>
        <dbReference type="Pfam" id="PF13649"/>
    </source>
</evidence>
<sequence>MTFKKFAEVYDEVMDQSVYADWLSFTKKNIDSYAKRPINNCLELACGTGAIARMLAKDGFNVVGLDLSEDMLAVAREKAMIDSLEELEDWELLEILKGEDGVDLAEGFKALDDWNLASSASEAQGSSKKKSKNKSTSGTLEWLQGDMCDLSSLNKCDMVTLYSDSLCYLTDFNQTKQVFKTVYDCLEEGGLFLFDVHSWHQMTEVFPGYQYNYTVDDLAFLWQSYEYEWPGSVEHVVQMFIEDEDGKFNRFEEVHVERTFPMDDYLRELKAVGFDFIDVQENFGEGPVTADASRWFFVCRK</sequence>
<evidence type="ECO:0000256" key="1">
    <source>
        <dbReference type="ARBA" id="ARBA00022603"/>
    </source>
</evidence>
<evidence type="ECO:0000256" key="2">
    <source>
        <dbReference type="ARBA" id="ARBA00022679"/>
    </source>
</evidence>
<keyword evidence="5" id="KW-1185">Reference proteome</keyword>
<gene>
    <name evidence="4" type="ORF">SAMN05421767_10551</name>
</gene>
<dbReference type="GO" id="GO:0032259">
    <property type="term" value="P:methylation"/>
    <property type="evidence" value="ECO:0007669"/>
    <property type="project" value="UniProtKB-KW"/>
</dbReference>
<dbReference type="PANTHER" id="PTHR43861">
    <property type="entry name" value="TRANS-ACONITATE 2-METHYLTRANSFERASE-RELATED"/>
    <property type="match status" value="1"/>
</dbReference>
<dbReference type="EMBL" id="FOGF01000005">
    <property type="protein sequence ID" value="SEQ72588.1"/>
    <property type="molecule type" value="Genomic_DNA"/>
</dbReference>
<proteinExistence type="predicted"/>
<evidence type="ECO:0000313" key="4">
    <source>
        <dbReference type="EMBL" id="SEQ72588.1"/>
    </source>
</evidence>
<dbReference type="Gene3D" id="2.20.25.110">
    <property type="entry name" value="S-adenosyl-L-methionine-dependent methyltransferases"/>
    <property type="match status" value="1"/>
</dbReference>
<dbReference type="SUPFAM" id="SSF53335">
    <property type="entry name" value="S-adenosyl-L-methionine-dependent methyltransferases"/>
    <property type="match status" value="1"/>
</dbReference>
<dbReference type="AlphaFoldDB" id="A0A1H9IDH4"/>
<dbReference type="PANTHER" id="PTHR43861:SF1">
    <property type="entry name" value="TRANS-ACONITATE 2-METHYLTRANSFERASE"/>
    <property type="match status" value="1"/>
</dbReference>
<evidence type="ECO:0000313" key="5">
    <source>
        <dbReference type="Proteomes" id="UP000198556"/>
    </source>
</evidence>
<dbReference type="RefSeq" id="WP_089746032.1">
    <property type="nucleotide sequence ID" value="NZ_FOGF01000005.1"/>
</dbReference>
<keyword evidence="1 4" id="KW-0489">Methyltransferase</keyword>
<dbReference type="Gene3D" id="3.40.50.150">
    <property type="entry name" value="Vaccinia Virus protein VP39"/>
    <property type="match status" value="2"/>
</dbReference>
<dbReference type="InterPro" id="IPR029063">
    <property type="entry name" value="SAM-dependent_MTases_sf"/>
</dbReference>
<keyword evidence="2 4" id="KW-0808">Transferase</keyword>
<dbReference type="Pfam" id="PF13649">
    <property type="entry name" value="Methyltransf_25"/>
    <property type="match status" value="1"/>
</dbReference>
<dbReference type="Proteomes" id="UP000198556">
    <property type="component" value="Unassembled WGS sequence"/>
</dbReference>
<feature type="domain" description="Methyltransferase" evidence="3">
    <location>
        <begin position="42"/>
        <end position="79"/>
    </location>
</feature>
<dbReference type="InterPro" id="IPR041698">
    <property type="entry name" value="Methyltransf_25"/>
</dbReference>
<dbReference type="OrthoDB" id="9811589at2"/>
<name>A0A1H9IDH4_9LACT</name>
<protein>
    <submittedName>
        <fullName evidence="4">Methyltransferase domain-containing protein</fullName>
    </submittedName>
</protein>
<organism evidence="4 5">
    <name type="scientific">Granulicatella balaenopterae</name>
    <dbReference type="NCBI Taxonomy" id="137733"/>
    <lineage>
        <taxon>Bacteria</taxon>
        <taxon>Bacillati</taxon>
        <taxon>Bacillota</taxon>
        <taxon>Bacilli</taxon>
        <taxon>Lactobacillales</taxon>
        <taxon>Carnobacteriaceae</taxon>
        <taxon>Granulicatella</taxon>
    </lineage>
</organism>